<gene>
    <name evidence="3" type="ORF">HXX76_008022</name>
</gene>
<feature type="domain" description="Pherophorin" evidence="2">
    <location>
        <begin position="434"/>
        <end position="589"/>
    </location>
</feature>
<sequence>MSPPPPPPPPPPVDPPPPPPPPPELPPSPQPPSPPPSPHAPPPPPPPPPNLPPFPPRPPLPPHHPPPRPGAQPGQSAPPVGCVGCSQQGYTDDLTQPPANSRDCGKQATCLDIDIDSSKCLWYVDYEARGRTFFDWSWEIPYLYCPVCLMWPRPDSNCALLKSTGGGSSPPPPGGRGRRHLLEAMRMHRGDSGGGTRTSGSADGFSSVGRSFGFAQPRRSVAEGGGVQGQMNNICWADRLTPVIPGPGYDPELAYGGDAGVSPWLAGDNSSYCQWVRWEETDLKPKQVKFSIDSGGTCATSTGGTNVTIRGVDAYCTNPRFLPGTNRPVGCTGNNGSMYNECLWTFTVPRPGGEGWGCNNCVPDWEEGMPSAPPRPPRPAAKPSVRQPPVRFPPSTPPPDAPLPPRQPNTPGVKRKPPPPIRPQPSQRPNITGFPYCACKRRNMANTPYRMVYDSSEELPPMPGSAERRAEHCFDIEIVDCNPSIFCCTAMESLLKVELAVANECRSSVKLTRLGGRAVDWSFSSDTWQGQARTTWKIPNIGLTQQQVTDAGGVSLCITLSEPCVDIESFCMGDTCHHSFFNQDQSCCPTGGAELAIEVLPIRKARSPPPLADKANKTKKAKKPPPPVASSQQGGRRSLADASAAAEE</sequence>
<feature type="compositionally biased region" description="Pro residues" evidence="1">
    <location>
        <begin position="1"/>
        <end position="70"/>
    </location>
</feature>
<comment type="caution">
    <text evidence="3">The sequence shown here is derived from an EMBL/GenBank/DDBJ whole genome shotgun (WGS) entry which is preliminary data.</text>
</comment>
<dbReference type="Pfam" id="PF12499">
    <property type="entry name" value="DUF3707"/>
    <property type="match status" value="1"/>
</dbReference>
<protein>
    <recommendedName>
        <fullName evidence="2">Pherophorin domain-containing protein</fullName>
    </recommendedName>
</protein>
<proteinExistence type="predicted"/>
<feature type="compositionally biased region" description="Pro residues" evidence="1">
    <location>
        <begin position="371"/>
        <end position="380"/>
    </location>
</feature>
<reference evidence="3" key="1">
    <citation type="journal article" date="2020" name="bioRxiv">
        <title>Comparative genomics of Chlamydomonas.</title>
        <authorList>
            <person name="Craig R.J."/>
            <person name="Hasan A.R."/>
            <person name="Ness R.W."/>
            <person name="Keightley P.D."/>
        </authorList>
    </citation>
    <scope>NUCLEOTIDE SEQUENCE</scope>
    <source>
        <strain evidence="3">SAG 7.73</strain>
    </source>
</reference>
<dbReference type="EMBL" id="JAEHOC010000017">
    <property type="protein sequence ID" value="KAG2434299.1"/>
    <property type="molecule type" value="Genomic_DNA"/>
</dbReference>
<dbReference type="PANTHER" id="PTHR48125">
    <property type="entry name" value="LP07818P1"/>
    <property type="match status" value="1"/>
</dbReference>
<evidence type="ECO:0000313" key="3">
    <source>
        <dbReference type="EMBL" id="KAG2434299.1"/>
    </source>
</evidence>
<dbReference type="PRINTS" id="PR01217">
    <property type="entry name" value="PRICHEXTENSN"/>
</dbReference>
<dbReference type="AlphaFoldDB" id="A0A835T5M7"/>
<evidence type="ECO:0000313" key="4">
    <source>
        <dbReference type="Proteomes" id="UP000650467"/>
    </source>
</evidence>
<name>A0A835T5M7_CHLIN</name>
<dbReference type="OrthoDB" id="548358at2759"/>
<evidence type="ECO:0000259" key="2">
    <source>
        <dbReference type="Pfam" id="PF12499"/>
    </source>
</evidence>
<evidence type="ECO:0000256" key="1">
    <source>
        <dbReference type="SAM" id="MobiDB-lite"/>
    </source>
</evidence>
<keyword evidence="4" id="KW-1185">Reference proteome</keyword>
<accession>A0A835T5M7</accession>
<feature type="region of interest" description="Disordered" evidence="1">
    <location>
        <begin position="604"/>
        <end position="648"/>
    </location>
</feature>
<dbReference type="Proteomes" id="UP000650467">
    <property type="component" value="Unassembled WGS sequence"/>
</dbReference>
<feature type="compositionally biased region" description="Pro residues" evidence="1">
    <location>
        <begin position="390"/>
        <end position="408"/>
    </location>
</feature>
<dbReference type="InterPro" id="IPR024616">
    <property type="entry name" value="Pherophorin"/>
</dbReference>
<dbReference type="PANTHER" id="PTHR48125:SF10">
    <property type="entry name" value="OS12G0136300 PROTEIN"/>
    <property type="match status" value="1"/>
</dbReference>
<organism evidence="3 4">
    <name type="scientific">Chlamydomonas incerta</name>
    <dbReference type="NCBI Taxonomy" id="51695"/>
    <lineage>
        <taxon>Eukaryota</taxon>
        <taxon>Viridiplantae</taxon>
        <taxon>Chlorophyta</taxon>
        <taxon>core chlorophytes</taxon>
        <taxon>Chlorophyceae</taxon>
        <taxon>CS clade</taxon>
        <taxon>Chlamydomonadales</taxon>
        <taxon>Chlamydomonadaceae</taxon>
        <taxon>Chlamydomonas</taxon>
    </lineage>
</organism>
<feature type="region of interest" description="Disordered" evidence="1">
    <location>
        <begin position="368"/>
        <end position="432"/>
    </location>
</feature>
<feature type="region of interest" description="Disordered" evidence="1">
    <location>
        <begin position="1"/>
        <end position="84"/>
    </location>
</feature>